<dbReference type="Proteomes" id="UP000663842">
    <property type="component" value="Unassembled WGS sequence"/>
</dbReference>
<evidence type="ECO:0000313" key="1">
    <source>
        <dbReference type="EMBL" id="CAF4338960.1"/>
    </source>
</evidence>
<organism evidence="1 3">
    <name type="scientific">Rotaria magnacalcarata</name>
    <dbReference type="NCBI Taxonomy" id="392030"/>
    <lineage>
        <taxon>Eukaryota</taxon>
        <taxon>Metazoa</taxon>
        <taxon>Spiralia</taxon>
        <taxon>Gnathifera</taxon>
        <taxon>Rotifera</taxon>
        <taxon>Eurotatoria</taxon>
        <taxon>Bdelloidea</taxon>
        <taxon>Philodinida</taxon>
        <taxon>Philodinidae</taxon>
        <taxon>Rotaria</taxon>
    </lineage>
</organism>
<sequence length="101" mass="11759">MYLNAIYFDTFLYEYPLLYTDRHNQQVIHSIDHVAQSVQNYGQLSNYSTYNFVSVLGILRATVHSTKRHAKEIANTMNLLRLATRNTLADDFNNELKSTLE</sequence>
<evidence type="ECO:0000313" key="4">
    <source>
        <dbReference type="Proteomes" id="UP000663866"/>
    </source>
</evidence>
<evidence type="ECO:0000313" key="3">
    <source>
        <dbReference type="Proteomes" id="UP000663842"/>
    </source>
</evidence>
<name>A0A820K905_9BILA</name>
<proteinExistence type="predicted"/>
<accession>A0A820K905</accession>
<dbReference type="Proteomes" id="UP000663866">
    <property type="component" value="Unassembled WGS sequence"/>
</dbReference>
<comment type="caution">
    <text evidence="1">The sequence shown here is derived from an EMBL/GenBank/DDBJ whole genome shotgun (WGS) entry which is preliminary data.</text>
</comment>
<dbReference type="EMBL" id="CAJOBG010045990">
    <property type="protein sequence ID" value="CAF4448612.1"/>
    <property type="molecule type" value="Genomic_DNA"/>
</dbReference>
<keyword evidence="4" id="KW-1185">Reference proteome</keyword>
<gene>
    <name evidence="2" type="ORF">OVN521_LOCUS37736</name>
    <name evidence="1" type="ORF">UXM345_LOCUS35409</name>
</gene>
<dbReference type="EMBL" id="CAJOBF010014394">
    <property type="protein sequence ID" value="CAF4338960.1"/>
    <property type="molecule type" value="Genomic_DNA"/>
</dbReference>
<dbReference type="AlphaFoldDB" id="A0A820K905"/>
<protein>
    <submittedName>
        <fullName evidence="1">Uncharacterized protein</fullName>
    </submittedName>
</protein>
<evidence type="ECO:0000313" key="2">
    <source>
        <dbReference type="EMBL" id="CAF4448612.1"/>
    </source>
</evidence>
<reference evidence="1" key="1">
    <citation type="submission" date="2021-02" db="EMBL/GenBank/DDBJ databases">
        <authorList>
            <person name="Nowell W R."/>
        </authorList>
    </citation>
    <scope>NUCLEOTIDE SEQUENCE</scope>
</reference>